<feature type="domain" description="Carbohydrate kinase FGGY C-terminal" evidence="5">
    <location>
        <begin position="283"/>
        <end position="433"/>
    </location>
</feature>
<dbReference type="Pfam" id="PF02782">
    <property type="entry name" value="FGGY_C"/>
    <property type="match status" value="1"/>
</dbReference>
<gene>
    <name evidence="6" type="ORF">HNR73_006034</name>
</gene>
<comment type="similarity">
    <text evidence="1">Belongs to the FGGY kinase family.</text>
</comment>
<evidence type="ECO:0000313" key="6">
    <source>
        <dbReference type="EMBL" id="MBB6038154.1"/>
    </source>
</evidence>
<dbReference type="PIRSF" id="PIRSF000538">
    <property type="entry name" value="GlpK"/>
    <property type="match status" value="1"/>
</dbReference>
<dbReference type="InterPro" id="IPR043129">
    <property type="entry name" value="ATPase_NBD"/>
</dbReference>
<evidence type="ECO:0000259" key="5">
    <source>
        <dbReference type="Pfam" id="PF02782"/>
    </source>
</evidence>
<evidence type="ECO:0000256" key="1">
    <source>
        <dbReference type="ARBA" id="ARBA00009156"/>
    </source>
</evidence>
<proteinExistence type="inferred from homology"/>
<comment type="caution">
    <text evidence="6">The sequence shown here is derived from an EMBL/GenBank/DDBJ whole genome shotgun (WGS) entry which is preliminary data.</text>
</comment>
<dbReference type="InterPro" id="IPR018484">
    <property type="entry name" value="FGGY_N"/>
</dbReference>
<dbReference type="Gene3D" id="3.30.420.40">
    <property type="match status" value="2"/>
</dbReference>
<dbReference type="InterPro" id="IPR000577">
    <property type="entry name" value="Carb_kinase_FGGY"/>
</dbReference>
<dbReference type="RefSeq" id="WP_184790951.1">
    <property type="nucleotide sequence ID" value="NZ_BONT01000047.1"/>
</dbReference>
<name>A0A841FQN7_9ACTN</name>
<feature type="domain" description="Carbohydrate kinase FGGY N-terminal" evidence="4">
    <location>
        <begin position="1"/>
        <end position="242"/>
    </location>
</feature>
<keyword evidence="3 6" id="KW-0418">Kinase</keyword>
<accession>A0A841FQN7</accession>
<evidence type="ECO:0000256" key="3">
    <source>
        <dbReference type="ARBA" id="ARBA00022777"/>
    </source>
</evidence>
<dbReference type="PANTHER" id="PTHR43095">
    <property type="entry name" value="SUGAR KINASE"/>
    <property type="match status" value="1"/>
</dbReference>
<sequence length="481" mass="49839">MYLGIDIGTSVTKAAVFDDAGALVAVEARHTRLDSPAPGRVEQDLEEVLASVGAVARAVVAKAGTVPRLVGLTGQGDGVWLTGPDGRAVRPAISWMDSRAAPIVRRWLADGEVEKSFRRTGNAMFPGAAGPLLAWLDAEEPAGLDAADTAGYCKDAVMRRLTGVRATDVSDASLPFLDPWNRRYDTEVLDRHGLAHRAGLLAPIADPLPIGELTAEAAPLLGLPAGTPVVAGPFDLPSGALGSGVVRPGEGHLIIGTTLACQVLVDTVDTTGEAVGMTLATSTPGRWLRAMPAMVGTAALDWVLGLTGGTHEGLDGLLSASPLGARGVGCLPFFSPAGERAPFLEPAARASFHDLTVHSDRTDLTRATCEAVAYAARHCFEAAGLGGGVATCGGGTRSSAWLRIFADVLGRPIRLAPQPETGARGAVLAARAALGEDVDLAAWTAPVAVVEPDPDRVARYDELYARYRSLVDGARHGWSAV</sequence>
<dbReference type="PANTHER" id="PTHR43095:SF3">
    <property type="entry name" value="L-XYLULOSE_3-KETO-L-GULONATE KINASE"/>
    <property type="match status" value="1"/>
</dbReference>
<protein>
    <submittedName>
        <fullName evidence="6">Sugar (Pentulose or hexulose) kinase</fullName>
    </submittedName>
</protein>
<dbReference type="AlphaFoldDB" id="A0A841FQN7"/>
<dbReference type="InterPro" id="IPR050406">
    <property type="entry name" value="FGGY_Carb_Kinase"/>
</dbReference>
<organism evidence="6 7">
    <name type="scientific">Phytomonospora endophytica</name>
    <dbReference type="NCBI Taxonomy" id="714109"/>
    <lineage>
        <taxon>Bacteria</taxon>
        <taxon>Bacillati</taxon>
        <taxon>Actinomycetota</taxon>
        <taxon>Actinomycetes</taxon>
        <taxon>Micromonosporales</taxon>
        <taxon>Micromonosporaceae</taxon>
        <taxon>Phytomonospora</taxon>
    </lineage>
</organism>
<dbReference type="GO" id="GO:0016301">
    <property type="term" value="F:kinase activity"/>
    <property type="evidence" value="ECO:0007669"/>
    <property type="project" value="UniProtKB-KW"/>
</dbReference>
<keyword evidence="7" id="KW-1185">Reference proteome</keyword>
<dbReference type="Proteomes" id="UP000548476">
    <property type="component" value="Unassembled WGS sequence"/>
</dbReference>
<evidence type="ECO:0000259" key="4">
    <source>
        <dbReference type="Pfam" id="PF00370"/>
    </source>
</evidence>
<evidence type="ECO:0000256" key="2">
    <source>
        <dbReference type="ARBA" id="ARBA00022679"/>
    </source>
</evidence>
<reference evidence="6 7" key="1">
    <citation type="submission" date="2020-08" db="EMBL/GenBank/DDBJ databases">
        <title>Genomic Encyclopedia of Type Strains, Phase IV (KMG-IV): sequencing the most valuable type-strain genomes for metagenomic binning, comparative biology and taxonomic classification.</title>
        <authorList>
            <person name="Goeker M."/>
        </authorList>
    </citation>
    <scope>NUCLEOTIDE SEQUENCE [LARGE SCALE GENOMIC DNA]</scope>
    <source>
        <strain evidence="6 7">YIM 65646</strain>
    </source>
</reference>
<dbReference type="SUPFAM" id="SSF53067">
    <property type="entry name" value="Actin-like ATPase domain"/>
    <property type="match status" value="2"/>
</dbReference>
<keyword evidence="2" id="KW-0808">Transferase</keyword>
<dbReference type="Pfam" id="PF00370">
    <property type="entry name" value="FGGY_N"/>
    <property type="match status" value="1"/>
</dbReference>
<dbReference type="GO" id="GO:0005975">
    <property type="term" value="P:carbohydrate metabolic process"/>
    <property type="evidence" value="ECO:0007669"/>
    <property type="project" value="InterPro"/>
</dbReference>
<dbReference type="EMBL" id="JACHGT010000015">
    <property type="protein sequence ID" value="MBB6038154.1"/>
    <property type="molecule type" value="Genomic_DNA"/>
</dbReference>
<evidence type="ECO:0000313" key="7">
    <source>
        <dbReference type="Proteomes" id="UP000548476"/>
    </source>
</evidence>
<dbReference type="InterPro" id="IPR018485">
    <property type="entry name" value="FGGY_C"/>
</dbReference>